<dbReference type="Gene3D" id="2.60.120.560">
    <property type="entry name" value="Exo-inulinase, domain 1"/>
    <property type="match status" value="1"/>
</dbReference>
<feature type="domain" description="Glycosyl hydrolase family 32 C-terminal" evidence="7">
    <location>
        <begin position="434"/>
        <end position="512"/>
    </location>
</feature>
<gene>
    <name evidence="8" type="primary">scrB</name>
    <name evidence="8" type="ORF">HMPREF9004_1085</name>
</gene>
<dbReference type="SUPFAM" id="SSF75005">
    <property type="entry name" value="Arabinanase/levansucrase/invertase"/>
    <property type="match status" value="1"/>
</dbReference>
<dbReference type="OrthoDB" id="9776657at2"/>
<dbReference type="STRING" id="888050.HMPREF9004_1085"/>
<dbReference type="PATRIC" id="fig|888050.3.peg.1030"/>
<evidence type="ECO:0000259" key="7">
    <source>
        <dbReference type="Pfam" id="PF08244"/>
    </source>
</evidence>
<protein>
    <recommendedName>
        <fullName evidence="2">beta-fructofuranosidase</fullName>
        <ecNumber evidence="2">3.2.1.26</ecNumber>
    </recommendedName>
</protein>
<dbReference type="InterPro" id="IPR001362">
    <property type="entry name" value="Glyco_hydro_32"/>
</dbReference>
<dbReference type="CDD" id="cd18623">
    <property type="entry name" value="GH32_ScrB-like"/>
    <property type="match status" value="1"/>
</dbReference>
<dbReference type="EMBL" id="AQHZ01000017">
    <property type="protein sequence ID" value="ENO18141.1"/>
    <property type="molecule type" value="Genomic_DNA"/>
</dbReference>
<dbReference type="SUPFAM" id="SSF49899">
    <property type="entry name" value="Concanavalin A-like lectins/glucanases"/>
    <property type="match status" value="1"/>
</dbReference>
<dbReference type="RefSeq" id="WP_005963165.1">
    <property type="nucleotide sequence ID" value="NZ_CP040505.1"/>
</dbReference>
<evidence type="ECO:0000256" key="2">
    <source>
        <dbReference type="ARBA" id="ARBA00012758"/>
    </source>
</evidence>
<evidence type="ECO:0000313" key="8">
    <source>
        <dbReference type="EMBL" id="ENO18141.1"/>
    </source>
</evidence>
<dbReference type="Pfam" id="PF08244">
    <property type="entry name" value="Glyco_hydro_32C"/>
    <property type="match status" value="1"/>
</dbReference>
<dbReference type="Gene3D" id="2.115.10.20">
    <property type="entry name" value="Glycosyl hydrolase domain, family 43"/>
    <property type="match status" value="1"/>
</dbReference>
<dbReference type="PANTHER" id="PTHR43101">
    <property type="entry name" value="BETA-FRUCTOSIDASE"/>
    <property type="match status" value="1"/>
</dbReference>
<reference evidence="8 9" key="1">
    <citation type="submission" date="2013-03" db="EMBL/GenBank/DDBJ databases">
        <title>Reference genome for the Human Microbiome Project.</title>
        <authorList>
            <person name="Aqrawi P."/>
            <person name="Ayvaz T."/>
            <person name="Bess C."/>
            <person name="Blankenburg K."/>
            <person name="Coyle M."/>
            <person name="Deng J."/>
            <person name="Forbes L."/>
            <person name="Fowler G."/>
            <person name="Francisco L."/>
            <person name="Fu Q."/>
            <person name="Gibbs R."/>
            <person name="Gross S."/>
            <person name="Gubbala S."/>
            <person name="Hale W."/>
            <person name="Hemphill L."/>
            <person name="Highlander S."/>
            <person name="Hirani K."/>
            <person name="Jackson L."/>
            <person name="Jakkamsetti A."/>
            <person name="Javaid M."/>
            <person name="Jayaseelan J.C."/>
            <person name="Jiang H."/>
            <person name="Joshi V."/>
            <person name="Korchina V."/>
            <person name="Kovar C."/>
            <person name="Lara F."/>
            <person name="Lee S."/>
            <person name="Liu Y."/>
            <person name="Mata R."/>
            <person name="Mathew T."/>
            <person name="Munidasa M."/>
            <person name="Muzny D."/>
            <person name="Nazareth L."/>
            <person name="Ngo R."/>
            <person name="Nguyen L."/>
            <person name="Nguyen N."/>
            <person name="Okwuonu G."/>
            <person name="Ongeri F."/>
            <person name="Palculict T."/>
            <person name="Patil S."/>
            <person name="Petrosino J."/>
            <person name="Pham C."/>
            <person name="Pham P."/>
            <person name="Pu L.-L."/>
            <person name="Qin X."/>
            <person name="Qu J."/>
            <person name="Reid J."/>
            <person name="Ross M."/>
            <person name="Ruth R."/>
            <person name="Saada N."/>
            <person name="San Lucas F."/>
            <person name="Santibanez J."/>
            <person name="Shang Y."/>
            <person name="Simmons D."/>
            <person name="Song X.-Z."/>
            <person name="Tang L.-Y."/>
            <person name="Thornton R."/>
            <person name="Warren J."/>
            <person name="Weissenberger G."/>
            <person name="Wilczek-Boney K."/>
            <person name="Worley K."/>
            <person name="Youmans B."/>
            <person name="Zhang J."/>
            <person name="Zhang L."/>
            <person name="Zhao Z."/>
            <person name="Zhou C."/>
            <person name="Zhu D."/>
            <person name="Zhu Y."/>
        </authorList>
    </citation>
    <scope>NUCLEOTIDE SEQUENCE [LARGE SCALE GENOMIC DNA]</scope>
    <source>
        <strain evidence="8 9">F0333</strain>
    </source>
</reference>
<dbReference type="InterPro" id="IPR051214">
    <property type="entry name" value="GH32_Enzymes"/>
</dbReference>
<dbReference type="InterPro" id="IPR013320">
    <property type="entry name" value="ConA-like_dom_sf"/>
</dbReference>
<keyword evidence="9" id="KW-1185">Reference proteome</keyword>
<dbReference type="eggNOG" id="COG1621">
    <property type="taxonomic scope" value="Bacteria"/>
</dbReference>
<dbReference type="InterPro" id="IPR013148">
    <property type="entry name" value="Glyco_hydro_32_N"/>
</dbReference>
<dbReference type="InterPro" id="IPR023296">
    <property type="entry name" value="Glyco_hydro_beta-prop_sf"/>
</dbReference>
<organism evidence="8 9">
    <name type="scientific">Schaalia cardiffensis F0333</name>
    <dbReference type="NCBI Taxonomy" id="888050"/>
    <lineage>
        <taxon>Bacteria</taxon>
        <taxon>Bacillati</taxon>
        <taxon>Actinomycetota</taxon>
        <taxon>Actinomycetes</taxon>
        <taxon>Actinomycetales</taxon>
        <taxon>Actinomycetaceae</taxon>
        <taxon>Schaalia</taxon>
    </lineage>
</organism>
<dbReference type="PANTHER" id="PTHR43101:SF1">
    <property type="entry name" value="BETA-FRUCTOSIDASE"/>
    <property type="match status" value="1"/>
</dbReference>
<dbReference type="Proteomes" id="UP000013015">
    <property type="component" value="Unassembled WGS sequence"/>
</dbReference>
<dbReference type="AlphaFoldDB" id="N6X368"/>
<evidence type="ECO:0000256" key="3">
    <source>
        <dbReference type="ARBA" id="ARBA00022801"/>
    </source>
</evidence>
<keyword evidence="3 5" id="KW-0378">Hydrolase</keyword>
<dbReference type="InterPro" id="IPR018053">
    <property type="entry name" value="Glyco_hydro_32_AS"/>
</dbReference>
<evidence type="ECO:0000256" key="5">
    <source>
        <dbReference type="RuleBase" id="RU362110"/>
    </source>
</evidence>
<evidence type="ECO:0000259" key="6">
    <source>
        <dbReference type="Pfam" id="PF00251"/>
    </source>
</evidence>
<dbReference type="Pfam" id="PF00251">
    <property type="entry name" value="Glyco_hydro_32N"/>
    <property type="match status" value="1"/>
</dbReference>
<dbReference type="SMART" id="SM00640">
    <property type="entry name" value="Glyco_32"/>
    <property type="match status" value="1"/>
</dbReference>
<evidence type="ECO:0000256" key="1">
    <source>
        <dbReference type="ARBA" id="ARBA00009902"/>
    </source>
</evidence>
<evidence type="ECO:0000313" key="9">
    <source>
        <dbReference type="Proteomes" id="UP000013015"/>
    </source>
</evidence>
<name>N6X368_9ACTO</name>
<dbReference type="EC" id="3.2.1.26" evidence="2"/>
<dbReference type="GO" id="GO:0005975">
    <property type="term" value="P:carbohydrate metabolic process"/>
    <property type="evidence" value="ECO:0007669"/>
    <property type="project" value="InterPro"/>
</dbReference>
<dbReference type="HOGENOM" id="CLU_001528_7_1_11"/>
<dbReference type="InterPro" id="IPR013189">
    <property type="entry name" value="Glyco_hydro_32_C"/>
</dbReference>
<proteinExistence type="inferred from homology"/>
<evidence type="ECO:0000256" key="4">
    <source>
        <dbReference type="ARBA" id="ARBA00023295"/>
    </source>
</evidence>
<comment type="caution">
    <text evidence="8">The sequence shown here is derived from an EMBL/GenBank/DDBJ whole genome shotgun (WGS) entry which is preliminary data.</text>
</comment>
<keyword evidence="4 5" id="KW-0326">Glycosidase</keyword>
<accession>N6X368</accession>
<dbReference type="GO" id="GO:0004564">
    <property type="term" value="F:beta-fructofuranosidase activity"/>
    <property type="evidence" value="ECO:0007669"/>
    <property type="project" value="UniProtKB-EC"/>
</dbReference>
<feature type="domain" description="Glycosyl hydrolase family 32 N-terminal" evidence="6">
    <location>
        <begin position="28"/>
        <end position="354"/>
    </location>
</feature>
<sequence>MTEDFLALARAAERDSRTREDADYPIFHVVPPVGRLNDPNGLIVDGDAYHAFFQYTPEFPKKLVYWGHAVSRDLVHWDYLEPAILPDCHQDANGAYSGTAIGVEGGVELWYTGNYKDPESGEREATQCLVETSDLKSFHKTVGPIIAHQPEGYTAHFRDPQVWQDPDDPAGSYRMMLGVQREDLSGTILLYRSSDRRHWDLEGEMTFPDAGGAFDSFGYMWECPNLLRLRDEQSGEVSDVLIFCPQGVAPEREGFENIFPCVYIVGSLVGTEFRSADGSFEEVDRGFEFYAPQAYARRASGWGCNGQDEENLLLGWAGNASEDDQPSIATGGWVHALTSPRALSLRAGRLIQRPFLPGLPLDEDSATGARADLDCRTVPSATNCEPASASHNAEPACDFKEIEALSGSRSWRVKTCATIDEGGAIEFDMGEDCGLTIRIEANRLLVDRSASRYPHGGSRVVTLEAGDANSIEIVHDRSLTEVFCGDGRLAFTFRSFLNAGSSGLRVRVEGDAALEGFVSARLD</sequence>
<comment type="similarity">
    <text evidence="1 5">Belongs to the glycosyl hydrolase 32 family.</text>
</comment>
<dbReference type="PROSITE" id="PS00609">
    <property type="entry name" value="GLYCOSYL_HYDROL_F32"/>
    <property type="match status" value="1"/>
</dbReference>